<evidence type="ECO:0000313" key="6">
    <source>
        <dbReference type="EMBL" id="MBC8178062.1"/>
    </source>
</evidence>
<dbReference type="GO" id="GO:0009051">
    <property type="term" value="P:pentose-phosphate shunt, oxidative branch"/>
    <property type="evidence" value="ECO:0007669"/>
    <property type="project" value="TreeGrafter"/>
</dbReference>
<name>A0A8J6N143_9DELT</name>
<dbReference type="Pfam" id="PF02781">
    <property type="entry name" value="G6PD_C"/>
    <property type="match status" value="1"/>
</dbReference>
<protein>
    <submittedName>
        <fullName evidence="6">Glucose-6-phosphate dehydrogenase (NADP(+))</fullName>
    </submittedName>
</protein>
<dbReference type="Gene3D" id="3.30.360.10">
    <property type="entry name" value="Dihydrodipicolinate Reductase, domain 2"/>
    <property type="match status" value="1"/>
</dbReference>
<dbReference type="InterPro" id="IPR022675">
    <property type="entry name" value="G6P_DH_C"/>
</dbReference>
<dbReference type="Proteomes" id="UP000650524">
    <property type="component" value="Unassembled WGS sequence"/>
</dbReference>
<dbReference type="InterPro" id="IPR001282">
    <property type="entry name" value="G6P_DH"/>
</dbReference>
<accession>A0A8J6N143</accession>
<proteinExistence type="predicted"/>
<gene>
    <name evidence="6" type="ORF">H8E19_11715</name>
</gene>
<evidence type="ECO:0000256" key="4">
    <source>
        <dbReference type="ARBA" id="ARBA00023277"/>
    </source>
</evidence>
<evidence type="ECO:0000256" key="1">
    <source>
        <dbReference type="ARBA" id="ARBA00004921"/>
    </source>
</evidence>
<keyword evidence="3" id="KW-0560">Oxidoreductase</keyword>
<dbReference type="EMBL" id="JACNJD010000252">
    <property type="protein sequence ID" value="MBC8178062.1"/>
    <property type="molecule type" value="Genomic_DNA"/>
</dbReference>
<organism evidence="6 7">
    <name type="scientific">Candidatus Desulfacyla euxinica</name>
    <dbReference type="NCBI Taxonomy" id="2841693"/>
    <lineage>
        <taxon>Bacteria</taxon>
        <taxon>Deltaproteobacteria</taxon>
        <taxon>Candidatus Desulfacyla</taxon>
    </lineage>
</organism>
<dbReference type="SUPFAM" id="SSF55347">
    <property type="entry name" value="Glyceraldehyde-3-phosphate dehydrogenase-like, C-terminal domain"/>
    <property type="match status" value="1"/>
</dbReference>
<comment type="pathway">
    <text evidence="1">Carbohydrate degradation.</text>
</comment>
<reference evidence="6 7" key="1">
    <citation type="submission" date="2020-08" db="EMBL/GenBank/DDBJ databases">
        <title>Bridging the membrane lipid divide: bacteria of the FCB group superphylum have the potential to synthesize archaeal ether lipids.</title>
        <authorList>
            <person name="Villanueva L."/>
            <person name="Von Meijenfeldt F.A.B."/>
            <person name="Westbye A.B."/>
            <person name="Yadav S."/>
            <person name="Hopmans E.C."/>
            <person name="Dutilh B.E."/>
            <person name="Sinninghe Damste J.S."/>
        </authorList>
    </citation>
    <scope>NUCLEOTIDE SEQUENCE [LARGE SCALE GENOMIC DNA]</scope>
    <source>
        <strain evidence="6">NIOZ-UU27</strain>
    </source>
</reference>
<keyword evidence="2" id="KW-0521">NADP</keyword>
<dbReference type="AlphaFoldDB" id="A0A8J6N143"/>
<dbReference type="GO" id="GO:0050661">
    <property type="term" value="F:NADP binding"/>
    <property type="evidence" value="ECO:0007669"/>
    <property type="project" value="InterPro"/>
</dbReference>
<feature type="non-terminal residue" evidence="6">
    <location>
        <position position="1"/>
    </location>
</feature>
<dbReference type="GO" id="GO:0006006">
    <property type="term" value="P:glucose metabolic process"/>
    <property type="evidence" value="ECO:0007669"/>
    <property type="project" value="InterPro"/>
</dbReference>
<dbReference type="GO" id="GO:0005829">
    <property type="term" value="C:cytosol"/>
    <property type="evidence" value="ECO:0007669"/>
    <property type="project" value="TreeGrafter"/>
</dbReference>
<dbReference type="PANTHER" id="PTHR23429">
    <property type="entry name" value="GLUCOSE-6-PHOSPHATE 1-DEHYDROGENASE G6PD"/>
    <property type="match status" value="1"/>
</dbReference>
<evidence type="ECO:0000256" key="3">
    <source>
        <dbReference type="ARBA" id="ARBA00023002"/>
    </source>
</evidence>
<feature type="domain" description="Glucose-6-phosphate dehydrogenase C-terminal" evidence="5">
    <location>
        <begin position="1"/>
        <end position="285"/>
    </location>
</feature>
<evidence type="ECO:0000259" key="5">
    <source>
        <dbReference type="Pfam" id="PF02781"/>
    </source>
</evidence>
<dbReference type="PANTHER" id="PTHR23429:SF0">
    <property type="entry name" value="GLUCOSE-6-PHOSPHATE 1-DEHYDROGENASE"/>
    <property type="match status" value="1"/>
</dbReference>
<evidence type="ECO:0000256" key="2">
    <source>
        <dbReference type="ARBA" id="ARBA00022857"/>
    </source>
</evidence>
<dbReference type="GO" id="GO:0004345">
    <property type="term" value="F:glucose-6-phosphate dehydrogenase activity"/>
    <property type="evidence" value="ECO:0007669"/>
    <property type="project" value="InterPro"/>
</dbReference>
<keyword evidence="4" id="KW-0119">Carbohydrate metabolism</keyword>
<evidence type="ECO:0000313" key="7">
    <source>
        <dbReference type="Proteomes" id="UP000650524"/>
    </source>
</evidence>
<sequence>NRRYIDHVSITAAETLGVEHRAGYYEQAGVLRDMFQNHMMQILALTAMDPPSLFQADRVRDEKVKVYRTMRPFPTADLQDYLILGQYAAGIIDGKRVPAYRDEADINPESLTPTFAMMKIFLDNWRWQGVPFLLTSGKRLARKRTEIVIQFKEVPHSMFRKTLGEHITANRLILSIYPDEKISLTFQTKNPGARVCLRSVTMDFNYNQNYIGPVLDAYEKVLLDVMLGDHMLFWRQDGVELCWAFLTPILKGCETCDDRSKLLFPYESGSWGPEAFKELTNNEKGEFSNGDLLQT</sequence>
<comment type="caution">
    <text evidence="6">The sequence shown here is derived from an EMBL/GenBank/DDBJ whole genome shotgun (WGS) entry which is preliminary data.</text>
</comment>
<dbReference type="PRINTS" id="PR00079">
    <property type="entry name" value="G6PDHDRGNASE"/>
</dbReference>